<evidence type="ECO:0000256" key="13">
    <source>
        <dbReference type="ARBA" id="ARBA00051779"/>
    </source>
</evidence>
<organism evidence="21 22">
    <name type="scientific">Aureobasidium pullulans EXF-150</name>
    <dbReference type="NCBI Taxonomy" id="1043002"/>
    <lineage>
        <taxon>Eukaryota</taxon>
        <taxon>Fungi</taxon>
        <taxon>Dikarya</taxon>
        <taxon>Ascomycota</taxon>
        <taxon>Pezizomycotina</taxon>
        <taxon>Dothideomycetes</taxon>
        <taxon>Dothideomycetidae</taxon>
        <taxon>Dothideales</taxon>
        <taxon>Saccotheciaceae</taxon>
        <taxon>Aureobasidium</taxon>
    </lineage>
</organism>
<evidence type="ECO:0000256" key="5">
    <source>
        <dbReference type="ARBA" id="ARBA00022694"/>
    </source>
</evidence>
<comment type="function">
    <text evidence="9">Catalyzes the synthesis of dihydrouridine, a modified base found in the D-loop of most tRNAs. Specifically modifies U47 in cytoplasmic tRNAs. Catalyzes the synthesis of dihydrouridine in some mRNAs, thereby affecting their translation.</text>
</comment>
<comment type="similarity">
    <text evidence="16">Belongs to the Dus family. Dus4 subfamily.</text>
</comment>
<dbReference type="HOGENOM" id="CLU_013299_4_0_1"/>
<feature type="domain" description="DUS-like FMN-binding" evidence="20">
    <location>
        <begin position="33"/>
        <end position="286"/>
    </location>
</feature>
<comment type="catalytic activity">
    <reaction evidence="10">
        <text>a 5,6-dihydrouridine in mRNA + NAD(+) = a uridine in mRNA + NADH + H(+)</text>
        <dbReference type="Rhea" id="RHEA:69851"/>
        <dbReference type="Rhea" id="RHEA-COMP:14658"/>
        <dbReference type="Rhea" id="RHEA-COMP:17789"/>
        <dbReference type="ChEBI" id="CHEBI:15378"/>
        <dbReference type="ChEBI" id="CHEBI:57540"/>
        <dbReference type="ChEBI" id="CHEBI:57945"/>
        <dbReference type="ChEBI" id="CHEBI:65315"/>
        <dbReference type="ChEBI" id="CHEBI:74443"/>
    </reaction>
    <physiologicalReaction direction="right-to-left" evidence="10">
        <dbReference type="Rhea" id="RHEA:69853"/>
    </physiologicalReaction>
</comment>
<dbReference type="OrthoDB" id="9977870at2759"/>
<dbReference type="InterPro" id="IPR018517">
    <property type="entry name" value="tRNA_hU_synthase_CS"/>
</dbReference>
<keyword evidence="5" id="KW-0819">tRNA processing</keyword>
<evidence type="ECO:0000256" key="16">
    <source>
        <dbReference type="ARBA" id="ARBA00060741"/>
    </source>
</evidence>
<keyword evidence="22" id="KW-1185">Reference proteome</keyword>
<dbReference type="EC" id="1.3.1.90" evidence="17"/>
<dbReference type="PROSITE" id="PS01136">
    <property type="entry name" value="UPF0034"/>
    <property type="match status" value="1"/>
</dbReference>
<evidence type="ECO:0000256" key="10">
    <source>
        <dbReference type="ARBA" id="ARBA00048342"/>
    </source>
</evidence>
<dbReference type="AlphaFoldDB" id="A0A074XY85"/>
<evidence type="ECO:0000256" key="17">
    <source>
        <dbReference type="ARBA" id="ARBA00066483"/>
    </source>
</evidence>
<dbReference type="FunFam" id="3.20.20.70:FF:000159">
    <property type="entry name" value="tRNA-dihydrouridine synthase 4"/>
    <property type="match status" value="1"/>
</dbReference>
<evidence type="ECO:0000256" key="9">
    <source>
        <dbReference type="ARBA" id="ARBA00045934"/>
    </source>
</evidence>
<evidence type="ECO:0000259" key="20">
    <source>
        <dbReference type="Pfam" id="PF01207"/>
    </source>
</evidence>
<dbReference type="RefSeq" id="XP_029764786.1">
    <property type="nucleotide sequence ID" value="XM_029904684.1"/>
</dbReference>
<proteinExistence type="inferred from homology"/>
<dbReference type="EMBL" id="KL584975">
    <property type="protein sequence ID" value="KEQ88599.1"/>
    <property type="molecule type" value="Genomic_DNA"/>
</dbReference>
<evidence type="ECO:0000313" key="22">
    <source>
        <dbReference type="Proteomes" id="UP000030706"/>
    </source>
</evidence>
<dbReference type="InterPro" id="IPR013785">
    <property type="entry name" value="Aldolase_TIM"/>
</dbReference>
<evidence type="ECO:0000313" key="21">
    <source>
        <dbReference type="EMBL" id="KEQ88599.1"/>
    </source>
</evidence>
<comment type="catalytic activity">
    <reaction evidence="14">
        <text>5,6-dihydrouridine(20b) in tRNA + NAD(+) = uridine(20b) in tRNA + NADH + H(+)</text>
        <dbReference type="Rhea" id="RHEA:53352"/>
        <dbReference type="Rhea" id="RHEA-COMP:13537"/>
        <dbReference type="Rhea" id="RHEA-COMP:13538"/>
        <dbReference type="ChEBI" id="CHEBI:15378"/>
        <dbReference type="ChEBI" id="CHEBI:57540"/>
        <dbReference type="ChEBI" id="CHEBI:57945"/>
        <dbReference type="ChEBI" id="CHEBI:65315"/>
        <dbReference type="ChEBI" id="CHEBI:74443"/>
        <dbReference type="EC" id="1.3.1.90"/>
    </reaction>
    <physiologicalReaction direction="right-to-left" evidence="14">
        <dbReference type="Rhea" id="RHEA:53354"/>
    </physiologicalReaction>
</comment>
<evidence type="ECO:0000256" key="11">
    <source>
        <dbReference type="ARBA" id="ARBA00049447"/>
    </source>
</evidence>
<evidence type="ECO:0000256" key="15">
    <source>
        <dbReference type="ARBA" id="ARBA00052996"/>
    </source>
</evidence>
<dbReference type="GO" id="GO:0006397">
    <property type="term" value="P:mRNA processing"/>
    <property type="evidence" value="ECO:0007669"/>
    <property type="project" value="UniProtKB-KW"/>
</dbReference>
<evidence type="ECO:0000256" key="4">
    <source>
        <dbReference type="ARBA" id="ARBA00022664"/>
    </source>
</evidence>
<comment type="catalytic activity">
    <reaction evidence="12">
        <text>5,6-dihydrouridine(20b) in tRNA + NADP(+) = uridine(20b) in tRNA + NADPH + H(+)</text>
        <dbReference type="Rhea" id="RHEA:53356"/>
        <dbReference type="Rhea" id="RHEA-COMP:13537"/>
        <dbReference type="Rhea" id="RHEA-COMP:13538"/>
        <dbReference type="ChEBI" id="CHEBI:15378"/>
        <dbReference type="ChEBI" id="CHEBI:57783"/>
        <dbReference type="ChEBI" id="CHEBI:58349"/>
        <dbReference type="ChEBI" id="CHEBI:65315"/>
        <dbReference type="ChEBI" id="CHEBI:74443"/>
        <dbReference type="EC" id="1.3.1.90"/>
    </reaction>
    <physiologicalReaction direction="right-to-left" evidence="12">
        <dbReference type="Rhea" id="RHEA:53358"/>
    </physiologicalReaction>
</comment>
<keyword evidence="6" id="KW-0521">NADP</keyword>
<comment type="cofactor">
    <cofactor evidence="1">
        <name>FMN</name>
        <dbReference type="ChEBI" id="CHEBI:58210"/>
    </cofactor>
</comment>
<keyword evidence="3" id="KW-0288">FMN</keyword>
<dbReference type="GO" id="GO:0102266">
    <property type="term" value="F:tRNA-dihydrouridine20a synthase activity"/>
    <property type="evidence" value="ECO:0007669"/>
    <property type="project" value="UniProtKB-EC"/>
</dbReference>
<dbReference type="InterPro" id="IPR035587">
    <property type="entry name" value="DUS-like_FMN-bd"/>
</dbReference>
<accession>A0A074XY85</accession>
<keyword evidence="8" id="KW-0520">NAD</keyword>
<dbReference type="GO" id="GO:0050660">
    <property type="term" value="F:flavin adenine dinucleotide binding"/>
    <property type="evidence" value="ECO:0007669"/>
    <property type="project" value="InterPro"/>
</dbReference>
<name>A0A074XY85_AURPU</name>
<evidence type="ECO:0000256" key="7">
    <source>
        <dbReference type="ARBA" id="ARBA00023002"/>
    </source>
</evidence>
<comment type="catalytic activity">
    <reaction evidence="11">
        <text>a 5,6-dihydrouridine in mRNA + NADP(+) = a uridine in mRNA + NADPH + H(+)</text>
        <dbReference type="Rhea" id="RHEA:69855"/>
        <dbReference type="Rhea" id="RHEA-COMP:14658"/>
        <dbReference type="Rhea" id="RHEA-COMP:17789"/>
        <dbReference type="ChEBI" id="CHEBI:15378"/>
        <dbReference type="ChEBI" id="CHEBI:57783"/>
        <dbReference type="ChEBI" id="CHEBI:58349"/>
        <dbReference type="ChEBI" id="CHEBI:65315"/>
        <dbReference type="ChEBI" id="CHEBI:74443"/>
    </reaction>
    <physiologicalReaction direction="right-to-left" evidence="11">
        <dbReference type="Rhea" id="RHEA:69857"/>
    </physiologicalReaction>
</comment>
<dbReference type="GeneID" id="40746990"/>
<dbReference type="SUPFAM" id="SSF51395">
    <property type="entry name" value="FMN-linked oxidoreductases"/>
    <property type="match status" value="1"/>
</dbReference>
<evidence type="ECO:0000256" key="2">
    <source>
        <dbReference type="ARBA" id="ARBA00022630"/>
    </source>
</evidence>
<evidence type="ECO:0000256" key="19">
    <source>
        <dbReference type="ARBA" id="ARBA00078338"/>
    </source>
</evidence>
<comment type="catalytic activity">
    <reaction evidence="15">
        <text>5,6-dihydrouridine(20a) in tRNA + NADP(+) = uridine(20a) in tRNA + NADPH + H(+)</text>
        <dbReference type="Rhea" id="RHEA:53344"/>
        <dbReference type="Rhea" id="RHEA-COMP:13535"/>
        <dbReference type="Rhea" id="RHEA-COMP:13536"/>
        <dbReference type="ChEBI" id="CHEBI:15378"/>
        <dbReference type="ChEBI" id="CHEBI:57783"/>
        <dbReference type="ChEBI" id="CHEBI:58349"/>
        <dbReference type="ChEBI" id="CHEBI:65315"/>
        <dbReference type="ChEBI" id="CHEBI:74443"/>
        <dbReference type="EC" id="1.3.1.90"/>
    </reaction>
    <physiologicalReaction direction="right-to-left" evidence="15">
        <dbReference type="Rhea" id="RHEA:53346"/>
    </physiologicalReaction>
</comment>
<dbReference type="STRING" id="1043002.A0A074XY85"/>
<dbReference type="Proteomes" id="UP000030706">
    <property type="component" value="Unassembled WGS sequence"/>
</dbReference>
<keyword evidence="4" id="KW-0507">mRNA processing</keyword>
<dbReference type="PANTHER" id="PTHR11082:SF31">
    <property type="entry name" value="TRNA-DIHYDROURIDINE(20A_20B) SYNTHASE [NAD(P)+]-LIKE"/>
    <property type="match status" value="1"/>
</dbReference>
<keyword evidence="2" id="KW-0285">Flavoprotein</keyword>
<evidence type="ECO:0000256" key="6">
    <source>
        <dbReference type="ARBA" id="ARBA00022857"/>
    </source>
</evidence>
<evidence type="ECO:0000256" key="18">
    <source>
        <dbReference type="ARBA" id="ARBA00071722"/>
    </source>
</evidence>
<evidence type="ECO:0000256" key="8">
    <source>
        <dbReference type="ARBA" id="ARBA00023027"/>
    </source>
</evidence>
<evidence type="ECO:0000256" key="1">
    <source>
        <dbReference type="ARBA" id="ARBA00001917"/>
    </source>
</evidence>
<sequence length="324" mass="35899">MADGNMKMPREIHPLSLFDKAKAEGRPLYVSGPMVRYSKLPFRLLVQDYKVDLTYTPMILAHEFIRHPVARSSDFSTNPTEGPVIAQFASNDPIEFGRAAEMIGPWVNGVDLNCGCPQSWAMKEGIGCSMMGNPNKVAAMMKEAKQRIGPGKTVSCKIRIHQDLNETIKFIKVVEASGVDYITIHGRLRNQRSSTPPNFEAIKMLRAQTTLPVLANGDVYSLEDAHRIAKETGVDGVMAARGLLENPTLFAGFDKTPIEAVSQFVHYAVQGSMRHELVVHHLTEMLGSTTTKRERVGLAACNDMVDVIDWLSSPQRSLLQRPIP</sequence>
<dbReference type="CDD" id="cd02801">
    <property type="entry name" value="DUS_like_FMN"/>
    <property type="match status" value="1"/>
</dbReference>
<dbReference type="GO" id="GO:0102267">
    <property type="term" value="F:tRNA-dihydrouridine20b synthase activity"/>
    <property type="evidence" value="ECO:0007669"/>
    <property type="project" value="UniProtKB-ARBA"/>
</dbReference>
<reference evidence="21 22" key="1">
    <citation type="journal article" date="2014" name="BMC Genomics">
        <title>Genome sequencing of four Aureobasidium pullulans varieties: biotechnological potential, stress tolerance, and description of new species.</title>
        <authorList>
            <person name="Gostin Ar C."/>
            <person name="Ohm R.A."/>
            <person name="Kogej T."/>
            <person name="Sonjak S."/>
            <person name="Turk M."/>
            <person name="Zajc J."/>
            <person name="Zalar P."/>
            <person name="Grube M."/>
            <person name="Sun H."/>
            <person name="Han J."/>
            <person name="Sharma A."/>
            <person name="Chiniquy J."/>
            <person name="Ngan C.Y."/>
            <person name="Lipzen A."/>
            <person name="Barry K."/>
            <person name="Grigoriev I.V."/>
            <person name="Gunde-Cimerman N."/>
        </authorList>
    </citation>
    <scope>NUCLEOTIDE SEQUENCE [LARGE SCALE GENOMIC DNA]</scope>
    <source>
        <strain evidence="21 22">EXF-150</strain>
    </source>
</reference>
<evidence type="ECO:0000256" key="3">
    <source>
        <dbReference type="ARBA" id="ARBA00022643"/>
    </source>
</evidence>
<evidence type="ECO:0000256" key="12">
    <source>
        <dbReference type="ARBA" id="ARBA00050434"/>
    </source>
</evidence>
<dbReference type="Gene3D" id="3.20.20.70">
    <property type="entry name" value="Aldolase class I"/>
    <property type="match status" value="1"/>
</dbReference>
<comment type="catalytic activity">
    <reaction evidence="13">
        <text>5,6-dihydrouridine(20a) in tRNA + NAD(+) = uridine(20a) in tRNA + NADH + H(+)</text>
        <dbReference type="Rhea" id="RHEA:53348"/>
        <dbReference type="Rhea" id="RHEA-COMP:13535"/>
        <dbReference type="Rhea" id="RHEA-COMP:13536"/>
        <dbReference type="ChEBI" id="CHEBI:15378"/>
        <dbReference type="ChEBI" id="CHEBI:57540"/>
        <dbReference type="ChEBI" id="CHEBI:57945"/>
        <dbReference type="ChEBI" id="CHEBI:65315"/>
        <dbReference type="ChEBI" id="CHEBI:74443"/>
        <dbReference type="EC" id="1.3.1.90"/>
    </reaction>
    <physiologicalReaction direction="right-to-left" evidence="13">
        <dbReference type="Rhea" id="RHEA:53350"/>
    </physiologicalReaction>
</comment>
<keyword evidence="7" id="KW-0560">Oxidoreductase</keyword>
<dbReference type="PANTHER" id="PTHR11082">
    <property type="entry name" value="TRNA-DIHYDROURIDINE SYNTHASE"/>
    <property type="match status" value="1"/>
</dbReference>
<gene>
    <name evidence="21" type="ORF">M438DRAFT_342174</name>
</gene>
<evidence type="ECO:0000256" key="14">
    <source>
        <dbReference type="ARBA" id="ARBA00051932"/>
    </source>
</evidence>
<dbReference type="Pfam" id="PF01207">
    <property type="entry name" value="Dus"/>
    <property type="match status" value="1"/>
</dbReference>
<protein>
    <recommendedName>
        <fullName evidence="18">tRNA-dihydrouridine(20a/20b) synthase [NAD(P)+]</fullName>
        <ecNumber evidence="17">1.3.1.90</ecNumber>
    </recommendedName>
    <alternativeName>
        <fullName evidence="19">tRNA-dihydrouridine synthase 4</fullName>
    </alternativeName>
</protein>